<reference evidence="9 10" key="1">
    <citation type="submission" date="2011-10" db="EMBL/GenBank/DDBJ databases">
        <authorList>
            <person name="Genoscope - CEA"/>
        </authorList>
    </citation>
    <scope>NUCLEOTIDE SEQUENCE [LARGE SCALE GENOMIC DNA]</scope>
    <source>
        <strain evidence="9 10">RCC 1105</strain>
    </source>
</reference>
<keyword evidence="5" id="KW-0508">mRNA splicing</keyword>
<sequence length="181" mass="21550">MRRMPKREKDYLADVRASTSSRFNEKEFAHLTPAMIEEYTRRFEKNEPKLNPDTSRYEVPPPSVKHKTNASKWEESVANAKSQLEHTALRMQNLELMQKYAANAWRKHLEELEEVVKEYEGLVRKVDDQLEMVNSKRRLSQEEAQGHLRELNDEWISMTRKCALIEEKLRQMEKDEEIGMQ</sequence>
<dbReference type="RefSeq" id="XP_007514908.1">
    <property type="nucleotide sequence ID" value="XM_007514846.1"/>
</dbReference>
<evidence type="ECO:0000256" key="5">
    <source>
        <dbReference type="ARBA" id="ARBA00023187"/>
    </source>
</evidence>
<dbReference type="GO" id="GO:0000974">
    <property type="term" value="C:Prp19 complex"/>
    <property type="evidence" value="ECO:0007669"/>
    <property type="project" value="TreeGrafter"/>
</dbReference>
<dbReference type="OrthoDB" id="498343at2759"/>
<evidence type="ECO:0000256" key="7">
    <source>
        <dbReference type="SAM" id="Coils"/>
    </source>
</evidence>
<keyword evidence="10" id="KW-1185">Reference proteome</keyword>
<comment type="subcellular location">
    <subcellularLocation>
        <location evidence="1">Nucleus</location>
    </subcellularLocation>
</comment>
<dbReference type="PANTHER" id="PTHR13296">
    <property type="entry name" value="BCAS2 PROTEIN"/>
    <property type="match status" value="1"/>
</dbReference>
<keyword evidence="3" id="KW-0507">mRNA processing</keyword>
<keyword evidence="7" id="KW-0175">Coiled coil</keyword>
<evidence type="ECO:0000256" key="1">
    <source>
        <dbReference type="ARBA" id="ARBA00004123"/>
    </source>
</evidence>
<dbReference type="GO" id="GO:0071011">
    <property type="term" value="C:precatalytic spliceosome"/>
    <property type="evidence" value="ECO:0007669"/>
    <property type="project" value="TreeGrafter"/>
</dbReference>
<evidence type="ECO:0008006" key="11">
    <source>
        <dbReference type="Google" id="ProtNLM"/>
    </source>
</evidence>
<dbReference type="Pfam" id="PF05700">
    <property type="entry name" value="BCAS2"/>
    <property type="match status" value="1"/>
</dbReference>
<dbReference type="KEGG" id="bpg:Bathy02g04660"/>
<comment type="similarity">
    <text evidence="2">Belongs to the SPF27 family.</text>
</comment>
<dbReference type="GO" id="GO:0006397">
    <property type="term" value="P:mRNA processing"/>
    <property type="evidence" value="ECO:0007669"/>
    <property type="project" value="UniProtKB-KW"/>
</dbReference>
<evidence type="ECO:0000256" key="6">
    <source>
        <dbReference type="ARBA" id="ARBA00023242"/>
    </source>
</evidence>
<dbReference type="EMBL" id="FO082277">
    <property type="protein sequence ID" value="CCO15148.1"/>
    <property type="molecule type" value="Genomic_DNA"/>
</dbReference>
<dbReference type="InterPro" id="IPR008409">
    <property type="entry name" value="SPF27"/>
</dbReference>
<dbReference type="Proteomes" id="UP000198341">
    <property type="component" value="Chromosome 2"/>
</dbReference>
<name>K8F0R9_9CHLO</name>
<keyword evidence="4" id="KW-0747">Spliceosome</keyword>
<evidence type="ECO:0000256" key="8">
    <source>
        <dbReference type="SAM" id="MobiDB-lite"/>
    </source>
</evidence>
<dbReference type="AlphaFoldDB" id="K8F0R9"/>
<dbReference type="GO" id="GO:0071013">
    <property type="term" value="C:catalytic step 2 spliceosome"/>
    <property type="evidence" value="ECO:0007669"/>
    <property type="project" value="TreeGrafter"/>
</dbReference>
<organism evidence="9 10">
    <name type="scientific">Bathycoccus prasinos</name>
    <dbReference type="NCBI Taxonomy" id="41875"/>
    <lineage>
        <taxon>Eukaryota</taxon>
        <taxon>Viridiplantae</taxon>
        <taxon>Chlorophyta</taxon>
        <taxon>Mamiellophyceae</taxon>
        <taxon>Mamiellales</taxon>
        <taxon>Bathycoccaceae</taxon>
        <taxon>Bathycoccus</taxon>
    </lineage>
</organism>
<feature type="coiled-coil region" evidence="7">
    <location>
        <begin position="77"/>
        <end position="129"/>
    </location>
</feature>
<dbReference type="eggNOG" id="KOG3096">
    <property type="taxonomic scope" value="Eukaryota"/>
</dbReference>
<evidence type="ECO:0000256" key="2">
    <source>
        <dbReference type="ARBA" id="ARBA00010788"/>
    </source>
</evidence>
<feature type="region of interest" description="Disordered" evidence="8">
    <location>
        <begin position="44"/>
        <end position="68"/>
    </location>
</feature>
<evidence type="ECO:0000256" key="3">
    <source>
        <dbReference type="ARBA" id="ARBA00022664"/>
    </source>
</evidence>
<keyword evidence="6" id="KW-0539">Nucleus</keyword>
<evidence type="ECO:0000313" key="10">
    <source>
        <dbReference type="Proteomes" id="UP000198341"/>
    </source>
</evidence>
<dbReference type="STRING" id="41875.K8F0R9"/>
<dbReference type="GeneID" id="19017579"/>
<proteinExistence type="inferred from homology"/>
<evidence type="ECO:0000313" key="9">
    <source>
        <dbReference type="EMBL" id="CCO15148.1"/>
    </source>
</evidence>
<accession>K8F0R9</accession>
<evidence type="ECO:0000256" key="4">
    <source>
        <dbReference type="ARBA" id="ARBA00022728"/>
    </source>
</evidence>
<gene>
    <name evidence="9" type="ORF">Bathy02g04660</name>
</gene>
<dbReference type="PANTHER" id="PTHR13296:SF0">
    <property type="entry name" value="PRE-MRNA-SPLICING FACTOR SPF27"/>
    <property type="match status" value="1"/>
</dbReference>
<dbReference type="GO" id="GO:0008380">
    <property type="term" value="P:RNA splicing"/>
    <property type="evidence" value="ECO:0007669"/>
    <property type="project" value="UniProtKB-KW"/>
</dbReference>
<protein>
    <recommendedName>
        <fullName evidence="11">Pre-mRNA-splicing factor SPF27</fullName>
    </recommendedName>
</protein>